<evidence type="ECO:0000256" key="10">
    <source>
        <dbReference type="ARBA" id="ARBA00024382"/>
    </source>
</evidence>
<comment type="similarity">
    <text evidence="9">Belongs to the ATPase alpha/beta chains family. T3SS ATPase subfamily.</text>
</comment>
<dbReference type="GO" id="GO:0016887">
    <property type="term" value="F:ATP hydrolysis activity"/>
    <property type="evidence" value="ECO:0007669"/>
    <property type="project" value="InterPro"/>
</dbReference>
<organism evidence="14 17">
    <name type="scientific">Yersinia aldovae</name>
    <dbReference type="NCBI Taxonomy" id="29483"/>
    <lineage>
        <taxon>Bacteria</taxon>
        <taxon>Pseudomonadati</taxon>
        <taxon>Pseudomonadota</taxon>
        <taxon>Gammaproteobacteria</taxon>
        <taxon>Enterobacterales</taxon>
        <taxon>Yersiniaceae</taxon>
        <taxon>Yersinia</taxon>
    </lineage>
</organism>
<feature type="domain" description="AAA+ ATPase" evidence="13">
    <location>
        <begin position="161"/>
        <end position="342"/>
    </location>
</feature>
<reference evidence="14 17" key="1">
    <citation type="submission" date="2015-03" db="EMBL/GenBank/DDBJ databases">
        <authorList>
            <person name="Murphy D."/>
        </authorList>
    </citation>
    <scope>NUCLEOTIDE SEQUENCE [LARGE SCALE GENOMIC DNA]</scope>
    <source>
        <strain evidence="14 17">IP06005</strain>
    </source>
</reference>
<dbReference type="GO" id="GO:0046933">
    <property type="term" value="F:proton-transporting ATP synthase activity, rotational mechanism"/>
    <property type="evidence" value="ECO:0007669"/>
    <property type="project" value="TreeGrafter"/>
</dbReference>
<dbReference type="SUPFAM" id="SSF52540">
    <property type="entry name" value="P-loop containing nucleoside triphosphate hydrolases"/>
    <property type="match status" value="1"/>
</dbReference>
<keyword evidence="5" id="KW-0067">ATP-binding</keyword>
<dbReference type="PANTHER" id="PTHR15184:SF62">
    <property type="entry name" value="SPI-2 TYPE 3 SECRETION SYSTEM ATPASE"/>
    <property type="match status" value="1"/>
</dbReference>
<dbReference type="PROSITE" id="PS00152">
    <property type="entry name" value="ATPASE_ALPHA_BETA"/>
    <property type="match status" value="1"/>
</dbReference>
<keyword evidence="3" id="KW-0963">Cytoplasm</keyword>
<accession>A0A0T9U4Y8</accession>
<dbReference type="InterPro" id="IPR005714">
    <property type="entry name" value="ATPase_T3SS_FliI/YscN"/>
</dbReference>
<evidence type="ECO:0000313" key="16">
    <source>
        <dbReference type="Proteomes" id="UP000038647"/>
    </source>
</evidence>
<dbReference type="InterPro" id="IPR050053">
    <property type="entry name" value="ATPase_alpha/beta_chains"/>
</dbReference>
<dbReference type="Proteomes" id="UP000038647">
    <property type="component" value="Unassembled WGS sequence"/>
</dbReference>
<evidence type="ECO:0000256" key="8">
    <source>
        <dbReference type="ARBA" id="ARBA00023026"/>
    </source>
</evidence>
<keyword evidence="4" id="KW-0547">Nucleotide-binding</keyword>
<dbReference type="NCBIfam" id="TIGR01026">
    <property type="entry name" value="fliI_yscN"/>
    <property type="match status" value="1"/>
</dbReference>
<dbReference type="Gene3D" id="3.40.50.12240">
    <property type="match status" value="1"/>
</dbReference>
<keyword evidence="7" id="KW-1278">Translocase</keyword>
<dbReference type="RefSeq" id="WP_042839433.1">
    <property type="nucleotide sequence ID" value="NZ_CABHPY010000098.1"/>
</dbReference>
<dbReference type="EMBL" id="CQEJ01000012">
    <property type="protein sequence ID" value="CNL19715.1"/>
    <property type="molecule type" value="Genomic_DNA"/>
</dbReference>
<dbReference type="Pfam" id="PF18269">
    <property type="entry name" value="T3SS_ATPase_C"/>
    <property type="match status" value="1"/>
</dbReference>
<dbReference type="FunFam" id="3.40.50.12240:FF:000002">
    <property type="entry name" value="Flagellum-specific ATP synthase FliI"/>
    <property type="match status" value="1"/>
</dbReference>
<comment type="subcellular location">
    <subcellularLocation>
        <location evidence="1">Cytoplasm</location>
    </subcellularLocation>
</comment>
<dbReference type="InterPro" id="IPR027417">
    <property type="entry name" value="P-loop_NTPase"/>
</dbReference>
<keyword evidence="2" id="KW-0813">Transport</keyword>
<dbReference type="CDD" id="cd01136">
    <property type="entry name" value="ATPase_flagellum-secretory_path_III"/>
    <property type="match status" value="1"/>
</dbReference>
<dbReference type="GO" id="GO:0005737">
    <property type="term" value="C:cytoplasm"/>
    <property type="evidence" value="ECO:0007669"/>
    <property type="project" value="UniProtKB-SubCell"/>
</dbReference>
<evidence type="ECO:0000313" key="15">
    <source>
        <dbReference type="EMBL" id="CNL66054.1"/>
    </source>
</evidence>
<protein>
    <recommendedName>
        <fullName evidence="11">Type 3 secretion system ATPase</fullName>
        <ecNumber evidence="10">7.4.2.8</ecNumber>
    </recommendedName>
</protein>
<dbReference type="EMBL" id="CQEH01000025">
    <property type="protein sequence ID" value="CNL66054.1"/>
    <property type="molecule type" value="Genomic_DNA"/>
</dbReference>
<evidence type="ECO:0000256" key="7">
    <source>
        <dbReference type="ARBA" id="ARBA00022967"/>
    </source>
</evidence>
<evidence type="ECO:0000256" key="5">
    <source>
        <dbReference type="ARBA" id="ARBA00022840"/>
    </source>
</evidence>
<dbReference type="Pfam" id="PF00006">
    <property type="entry name" value="ATP-synt_ab"/>
    <property type="match status" value="1"/>
</dbReference>
<reference evidence="15 16" key="2">
    <citation type="submission" date="2015-03" db="EMBL/GenBank/DDBJ databases">
        <authorList>
            <consortium name="Pathogen Informatics"/>
            <person name="Murphy D."/>
        </authorList>
    </citation>
    <scope>NUCLEOTIDE SEQUENCE [LARGE SCALE GENOMIC DNA]</scope>
    <source>
        <strain evidence="15 16">IP08791</strain>
    </source>
</reference>
<evidence type="ECO:0000313" key="14">
    <source>
        <dbReference type="EMBL" id="CNL19715.1"/>
    </source>
</evidence>
<dbReference type="InterPro" id="IPR000194">
    <property type="entry name" value="ATPase_F1/V1/A1_a/bsu_nucl-bd"/>
</dbReference>
<dbReference type="EC" id="7.4.2.8" evidence="10"/>
<keyword evidence="16" id="KW-1185">Reference proteome</keyword>
<dbReference type="SMART" id="SM00382">
    <property type="entry name" value="AAA"/>
    <property type="match status" value="1"/>
</dbReference>
<dbReference type="eggNOG" id="COG1157">
    <property type="taxonomic scope" value="Bacteria"/>
</dbReference>
<evidence type="ECO:0000256" key="1">
    <source>
        <dbReference type="ARBA" id="ARBA00004496"/>
    </source>
</evidence>
<proteinExistence type="inferred from homology"/>
<dbReference type="InterPro" id="IPR020003">
    <property type="entry name" value="ATPase_a/bsu_AS"/>
</dbReference>
<dbReference type="GO" id="GO:0030254">
    <property type="term" value="P:protein secretion by the type III secretion system"/>
    <property type="evidence" value="ECO:0007669"/>
    <property type="project" value="InterPro"/>
</dbReference>
<dbReference type="NCBIfam" id="NF005765">
    <property type="entry name" value="PRK07594.1"/>
    <property type="match status" value="1"/>
</dbReference>
<name>A0A0T9U4Y8_YERAL</name>
<keyword evidence="6" id="KW-0653">Protein transport</keyword>
<evidence type="ECO:0000256" key="11">
    <source>
        <dbReference type="ARBA" id="ARBA00024442"/>
    </source>
</evidence>
<dbReference type="GO" id="GO:0030257">
    <property type="term" value="C:type III protein secretion system complex"/>
    <property type="evidence" value="ECO:0007669"/>
    <property type="project" value="InterPro"/>
</dbReference>
<evidence type="ECO:0000256" key="9">
    <source>
        <dbReference type="ARBA" id="ARBA00024342"/>
    </source>
</evidence>
<evidence type="ECO:0000256" key="2">
    <source>
        <dbReference type="ARBA" id="ARBA00022448"/>
    </source>
</evidence>
<comment type="catalytic activity">
    <reaction evidence="12">
        <text>ATP + H2O + cellular proteinSide 1 = ADP + phosphate + cellular proteinSide 2.</text>
        <dbReference type="EC" id="7.4.2.8"/>
    </reaction>
</comment>
<keyword evidence="8" id="KW-0843">Virulence</keyword>
<evidence type="ECO:0000256" key="4">
    <source>
        <dbReference type="ARBA" id="ARBA00022741"/>
    </source>
</evidence>
<dbReference type="InterPro" id="IPR040627">
    <property type="entry name" value="T3SS_ATPase_C"/>
</dbReference>
<dbReference type="Proteomes" id="UP000041595">
    <property type="component" value="Unassembled WGS sequence"/>
</dbReference>
<evidence type="ECO:0000313" key="17">
    <source>
        <dbReference type="Proteomes" id="UP000041595"/>
    </source>
</evidence>
<dbReference type="AlphaFoldDB" id="A0A0T9U4Y8"/>
<sequence>MKRKTDSLLGALERSLTPLDEPPNGYTKTGRLLHIGATLLTAYLPGVFMGEVCCLLPQGALAEVVGIDGTHALLSPFISTAGLYCGQQIQPLARRHRVPVGQDLLGRVIDGMGQALDRGPELQGPWRDYDAPPPSPLTRQLIERPMLTGIRAIDSLLTCGEGQRIGIFAAAGVGKSTLLSMLCRSPDSEINVLVLIGERGREVREFIEQTLGEEVRRRCVIVVSTADRPALERMRALFVATTIAEAFRDQGKRVLLFADSLTRYARAAREIALASGEVAVPGSYPPCVFAALPRLLERAGKGERGSITAFYTVLVEGDDMNEPLADEVRSLLDGHIVLSRRLAESAHFPAIDVLASLSRIMPMVTSAEHRAQANALRSQLSVYRDVELLVRVGEFKRGEDSQADHAVDSYPAICHFLQQQGNEPCNIDELLPQLRYLTGS</sequence>
<dbReference type="STRING" id="1453495.AT01_1111"/>
<gene>
    <name evidence="14" type="primary">yscN</name>
    <name evidence="14" type="ORF">ERS137965_02334</name>
    <name evidence="15" type="ORF">ERS137966_03829</name>
</gene>
<dbReference type="PANTHER" id="PTHR15184">
    <property type="entry name" value="ATP SYNTHASE"/>
    <property type="match status" value="1"/>
</dbReference>
<evidence type="ECO:0000259" key="13">
    <source>
        <dbReference type="SMART" id="SM00382"/>
    </source>
</evidence>
<dbReference type="GO" id="GO:0005524">
    <property type="term" value="F:ATP binding"/>
    <property type="evidence" value="ECO:0007669"/>
    <property type="project" value="UniProtKB-KW"/>
</dbReference>
<evidence type="ECO:0000256" key="12">
    <source>
        <dbReference type="ARBA" id="ARBA00034006"/>
    </source>
</evidence>
<evidence type="ECO:0000256" key="6">
    <source>
        <dbReference type="ARBA" id="ARBA00022927"/>
    </source>
</evidence>
<evidence type="ECO:0000256" key="3">
    <source>
        <dbReference type="ARBA" id="ARBA00022490"/>
    </source>
</evidence>
<dbReference type="OrthoDB" id="9148544at2"/>
<keyword evidence="14" id="KW-0378">Hydrolase</keyword>
<dbReference type="GO" id="GO:0008564">
    <property type="term" value="F:protein-exporting ATPase activity"/>
    <property type="evidence" value="ECO:0007669"/>
    <property type="project" value="UniProtKB-EC"/>
</dbReference>
<dbReference type="InterPro" id="IPR003593">
    <property type="entry name" value="AAA+_ATPase"/>
</dbReference>